<dbReference type="Gene3D" id="3.20.20.70">
    <property type="entry name" value="Aldolase class I"/>
    <property type="match status" value="1"/>
</dbReference>
<evidence type="ECO:0000256" key="8">
    <source>
        <dbReference type="ARBA" id="ARBA00022694"/>
    </source>
</evidence>
<dbReference type="PANTHER" id="PTHR30544">
    <property type="entry name" value="23S RRNA METHYLTRANSFERASE"/>
    <property type="match status" value="1"/>
</dbReference>
<dbReference type="EMBL" id="WBXO01000001">
    <property type="protein sequence ID" value="KAB2954693.1"/>
    <property type="molecule type" value="Genomic_DNA"/>
</dbReference>
<keyword evidence="9 12" id="KW-0479">Metal-binding</keyword>
<evidence type="ECO:0000256" key="7">
    <source>
        <dbReference type="ARBA" id="ARBA00022691"/>
    </source>
</evidence>
<dbReference type="NCBIfam" id="TIGR00048">
    <property type="entry name" value="rRNA_mod_RlmN"/>
    <property type="match status" value="1"/>
</dbReference>
<keyword evidence="7 12" id="KW-0949">S-adenosyl-L-methionine</keyword>
<evidence type="ECO:0000313" key="15">
    <source>
        <dbReference type="Proteomes" id="UP000468766"/>
    </source>
</evidence>
<dbReference type="SFLD" id="SFLDS00029">
    <property type="entry name" value="Radical_SAM"/>
    <property type="match status" value="1"/>
</dbReference>
<dbReference type="GO" id="GO:0030488">
    <property type="term" value="P:tRNA methylation"/>
    <property type="evidence" value="ECO:0007669"/>
    <property type="project" value="UniProtKB-UniRule"/>
</dbReference>
<dbReference type="InterPro" id="IPR004383">
    <property type="entry name" value="rRNA_lsu_MTrfase_RlmN/Cfr"/>
</dbReference>
<evidence type="ECO:0000313" key="14">
    <source>
        <dbReference type="EMBL" id="KAB2954693.1"/>
    </source>
</evidence>
<dbReference type="InterPro" id="IPR007197">
    <property type="entry name" value="rSAM"/>
</dbReference>
<dbReference type="Gene3D" id="1.10.150.530">
    <property type="match status" value="1"/>
</dbReference>
<feature type="active site" description="Proton acceptor" evidence="12">
    <location>
        <position position="84"/>
    </location>
</feature>
<dbReference type="OrthoDB" id="9793973at2"/>
<evidence type="ECO:0000256" key="1">
    <source>
        <dbReference type="ARBA" id="ARBA00004496"/>
    </source>
</evidence>
<keyword evidence="8 12" id="KW-0819">tRNA processing</keyword>
<evidence type="ECO:0000256" key="10">
    <source>
        <dbReference type="ARBA" id="ARBA00023004"/>
    </source>
</evidence>
<evidence type="ECO:0000256" key="5">
    <source>
        <dbReference type="ARBA" id="ARBA00022603"/>
    </source>
</evidence>
<dbReference type="EC" id="2.1.1.192" evidence="12"/>
<dbReference type="GO" id="GO:0019843">
    <property type="term" value="F:rRNA binding"/>
    <property type="evidence" value="ECO:0007669"/>
    <property type="project" value="UniProtKB-UniRule"/>
</dbReference>
<keyword evidence="4 12" id="KW-0698">rRNA processing</keyword>
<comment type="subcellular location">
    <subcellularLocation>
        <location evidence="1 12">Cytoplasm</location>
    </subcellularLocation>
</comment>
<feature type="domain" description="Radical SAM core" evidence="13">
    <location>
        <begin position="95"/>
        <end position="330"/>
    </location>
</feature>
<feature type="binding site" evidence="12">
    <location>
        <begin position="161"/>
        <end position="162"/>
    </location>
    <ligand>
        <name>S-adenosyl-L-methionine</name>
        <dbReference type="ChEBI" id="CHEBI:59789"/>
    </ligand>
</feature>
<reference evidence="14 15" key="1">
    <citation type="submission" date="2019-10" db="EMBL/GenBank/DDBJ databases">
        <title>Whole-genome sequence of the extremophile Heliorestis acidaminivorans DSM 24790.</title>
        <authorList>
            <person name="Kyndt J.A."/>
            <person name="Meyer T.E."/>
        </authorList>
    </citation>
    <scope>NUCLEOTIDE SEQUENCE [LARGE SCALE GENOMIC DNA]</scope>
    <source>
        <strain evidence="14 15">DSM 24790</strain>
    </source>
</reference>
<feature type="binding site" evidence="12">
    <location>
        <begin position="216"/>
        <end position="218"/>
    </location>
    <ligand>
        <name>S-adenosyl-L-methionine</name>
        <dbReference type="ChEBI" id="CHEBI:59789"/>
    </ligand>
</feature>
<organism evidence="14 15">
    <name type="scientific">Heliorestis acidaminivorans</name>
    <dbReference type="NCBI Taxonomy" id="553427"/>
    <lineage>
        <taxon>Bacteria</taxon>
        <taxon>Bacillati</taxon>
        <taxon>Bacillota</taxon>
        <taxon>Clostridia</taxon>
        <taxon>Eubacteriales</taxon>
        <taxon>Heliobacteriaceae</taxon>
        <taxon>Heliorestis</taxon>
    </lineage>
</organism>
<sequence>MLPEEIGDYLQRHGHPKYRGKQIFAWLQAQAVVNSEEMTDLPQSLRKEIVEEKLLKPLQIEKKQISRDGTEKYLWKLEDNEFIETVLMPYQRQQSRQRVTLCLSTQVGCPLACKFCATGKEGFTRNLTTAEIVGQVLDITAEKRKQDDDFKVTNIVFMGMGEPLLNYDAVKKAIQILTHPQGQAIGQRRITVSTAGIIPGIDRFTDEGWEVNLALSLHAVDEALRSAWMPVNQRYPLSALLQACKRYWEKTRRRLSVEYALIAGVNDKLEDAKKLAHIFHRWPIHLNIIPVNPVQESGAQRPAQESLRKFVQELKGRGLEAVIREERGTDIDAACGQLRSKKQSEKGEA</sequence>
<evidence type="ECO:0000256" key="6">
    <source>
        <dbReference type="ARBA" id="ARBA00022679"/>
    </source>
</evidence>
<dbReference type="GO" id="GO:0046872">
    <property type="term" value="F:metal ion binding"/>
    <property type="evidence" value="ECO:0007669"/>
    <property type="project" value="UniProtKB-KW"/>
</dbReference>
<keyword evidence="10 12" id="KW-0408">Iron</keyword>
<feature type="binding site" evidence="12">
    <location>
        <position position="292"/>
    </location>
    <ligand>
        <name>S-adenosyl-L-methionine</name>
        <dbReference type="ChEBI" id="CHEBI:59789"/>
    </ligand>
</feature>
<dbReference type="GO" id="GO:0000049">
    <property type="term" value="F:tRNA binding"/>
    <property type="evidence" value="ECO:0007669"/>
    <property type="project" value="UniProtKB-UniRule"/>
</dbReference>
<feature type="binding site" evidence="12">
    <location>
        <position position="193"/>
    </location>
    <ligand>
        <name>S-adenosyl-L-methionine</name>
        <dbReference type="ChEBI" id="CHEBI:59789"/>
    </ligand>
</feature>
<evidence type="ECO:0000256" key="4">
    <source>
        <dbReference type="ARBA" id="ARBA00022552"/>
    </source>
</evidence>
<feature type="binding site" evidence="12">
    <location>
        <position position="109"/>
    </location>
    <ligand>
        <name>[4Fe-4S] cluster</name>
        <dbReference type="ChEBI" id="CHEBI:49883"/>
        <note>4Fe-4S-S-AdoMet</note>
    </ligand>
</feature>
<dbReference type="Pfam" id="PF21016">
    <property type="entry name" value="RlmN_N"/>
    <property type="match status" value="1"/>
</dbReference>
<accession>A0A6I0F5B2</accession>
<dbReference type="GO" id="GO:0002935">
    <property type="term" value="F:tRNA (adenine(37)-C2)-methyltransferase activity"/>
    <property type="evidence" value="ECO:0007669"/>
    <property type="project" value="UniProtKB-UniRule"/>
</dbReference>
<comment type="cofactor">
    <cofactor evidence="12">
        <name>[4Fe-4S] cluster</name>
        <dbReference type="ChEBI" id="CHEBI:49883"/>
    </cofactor>
    <text evidence="12">Binds 1 [4Fe-4S] cluster. The cluster is coordinated with 3 cysteines and an exchangeable S-adenosyl-L-methionine.</text>
</comment>
<dbReference type="InterPro" id="IPR013785">
    <property type="entry name" value="Aldolase_TIM"/>
</dbReference>
<dbReference type="CDD" id="cd01335">
    <property type="entry name" value="Radical_SAM"/>
    <property type="match status" value="1"/>
</dbReference>
<dbReference type="SFLD" id="SFLDG01062">
    <property type="entry name" value="methyltransferase_(Class_A)"/>
    <property type="match status" value="1"/>
</dbReference>
<feature type="active site" description="S-methylcysteine intermediate" evidence="12">
    <location>
        <position position="335"/>
    </location>
</feature>
<feature type="binding site" evidence="12">
    <location>
        <position position="113"/>
    </location>
    <ligand>
        <name>[4Fe-4S] cluster</name>
        <dbReference type="ChEBI" id="CHEBI:49883"/>
        <note>4Fe-4S-S-AdoMet</note>
    </ligand>
</feature>
<gene>
    <name evidence="12 14" type="primary">rlmN</name>
    <name evidence="14" type="ORF">F9B85_01955</name>
</gene>
<comment type="catalytic activity">
    <reaction evidence="12">
        <text>adenosine(37) in tRNA + 2 reduced [2Fe-2S]-[ferredoxin] + 2 S-adenosyl-L-methionine = 2-methyladenosine(37) in tRNA + 5'-deoxyadenosine + L-methionine + 2 oxidized [2Fe-2S]-[ferredoxin] + S-adenosyl-L-homocysteine</text>
        <dbReference type="Rhea" id="RHEA:43332"/>
        <dbReference type="Rhea" id="RHEA-COMP:10000"/>
        <dbReference type="Rhea" id="RHEA-COMP:10001"/>
        <dbReference type="Rhea" id="RHEA-COMP:10162"/>
        <dbReference type="Rhea" id="RHEA-COMP:10485"/>
        <dbReference type="ChEBI" id="CHEBI:17319"/>
        <dbReference type="ChEBI" id="CHEBI:33737"/>
        <dbReference type="ChEBI" id="CHEBI:33738"/>
        <dbReference type="ChEBI" id="CHEBI:57844"/>
        <dbReference type="ChEBI" id="CHEBI:57856"/>
        <dbReference type="ChEBI" id="CHEBI:59789"/>
        <dbReference type="ChEBI" id="CHEBI:74411"/>
        <dbReference type="ChEBI" id="CHEBI:74497"/>
        <dbReference type="EC" id="2.1.1.192"/>
    </reaction>
</comment>
<dbReference type="PANTHER" id="PTHR30544:SF5">
    <property type="entry name" value="RADICAL SAM CORE DOMAIN-CONTAINING PROTEIN"/>
    <property type="match status" value="1"/>
</dbReference>
<protein>
    <recommendedName>
        <fullName evidence="12">Probable dual-specificity RNA methyltransferase RlmN</fullName>
        <ecNumber evidence="12">2.1.1.192</ecNumber>
    </recommendedName>
    <alternativeName>
        <fullName evidence="12">23S rRNA (adenine(2503)-C(2))-methyltransferase</fullName>
    </alternativeName>
    <alternativeName>
        <fullName evidence="12">23S rRNA m2A2503 methyltransferase</fullName>
    </alternativeName>
    <alternativeName>
        <fullName evidence="12">Ribosomal RNA large subunit methyltransferase N</fullName>
    </alternativeName>
    <alternativeName>
        <fullName evidence="12">tRNA (adenine(37)-C(2))-methyltransferase</fullName>
    </alternativeName>
    <alternativeName>
        <fullName evidence="12">tRNA m2A37 methyltransferase</fullName>
    </alternativeName>
</protein>
<evidence type="ECO:0000256" key="3">
    <source>
        <dbReference type="ARBA" id="ARBA00022490"/>
    </source>
</evidence>
<dbReference type="AlphaFoldDB" id="A0A6I0F5B2"/>
<evidence type="ECO:0000256" key="9">
    <source>
        <dbReference type="ARBA" id="ARBA00022723"/>
    </source>
</evidence>
<dbReference type="InterPro" id="IPR040072">
    <property type="entry name" value="Methyltransferase_A"/>
</dbReference>
<evidence type="ECO:0000256" key="2">
    <source>
        <dbReference type="ARBA" id="ARBA00022485"/>
    </source>
</evidence>
<dbReference type="PIRSF" id="PIRSF006004">
    <property type="entry name" value="CHP00048"/>
    <property type="match status" value="1"/>
</dbReference>
<keyword evidence="15" id="KW-1185">Reference proteome</keyword>
<dbReference type="GO" id="GO:0005737">
    <property type="term" value="C:cytoplasm"/>
    <property type="evidence" value="ECO:0007669"/>
    <property type="project" value="UniProtKB-SubCell"/>
</dbReference>
<proteinExistence type="inferred from homology"/>
<comment type="function">
    <text evidence="12">Specifically methylates position 2 of adenine 2503 in 23S rRNA and position 2 of adenine 37 in tRNAs.</text>
</comment>
<evidence type="ECO:0000259" key="13">
    <source>
        <dbReference type="PROSITE" id="PS51918"/>
    </source>
</evidence>
<comment type="similarity">
    <text evidence="12">Belongs to the radical SAM superfamily. RlmN family.</text>
</comment>
<dbReference type="InterPro" id="IPR027492">
    <property type="entry name" value="RNA_MTrfase_RlmN"/>
</dbReference>
<dbReference type="PROSITE" id="PS51918">
    <property type="entry name" value="RADICAL_SAM"/>
    <property type="match status" value="1"/>
</dbReference>
<dbReference type="GO" id="GO:0051539">
    <property type="term" value="F:4 iron, 4 sulfur cluster binding"/>
    <property type="evidence" value="ECO:0007669"/>
    <property type="project" value="UniProtKB-UniRule"/>
</dbReference>
<dbReference type="InterPro" id="IPR058240">
    <property type="entry name" value="rSAM_sf"/>
</dbReference>
<comment type="miscellaneous">
    <text evidence="12">Reaction proceeds by a ping-pong mechanism involving intermediate methylation of a conserved cysteine residue.</text>
</comment>
<feature type="binding site" evidence="12">
    <location>
        <position position="116"/>
    </location>
    <ligand>
        <name>[4Fe-4S] cluster</name>
        <dbReference type="ChEBI" id="CHEBI:49883"/>
        <note>4Fe-4S-S-AdoMet</note>
    </ligand>
</feature>
<comment type="caution">
    <text evidence="14">The sequence shown here is derived from an EMBL/GenBank/DDBJ whole genome shotgun (WGS) entry which is preliminary data.</text>
</comment>
<evidence type="ECO:0000256" key="11">
    <source>
        <dbReference type="ARBA" id="ARBA00023014"/>
    </source>
</evidence>
<keyword evidence="5 12" id="KW-0489">Methyltransferase</keyword>
<keyword evidence="11 12" id="KW-0411">Iron-sulfur</keyword>
<comment type="caution">
    <text evidence="12">Lacks conserved residue(s) required for the propagation of feature annotation.</text>
</comment>
<dbReference type="SFLD" id="SFLDF00275">
    <property type="entry name" value="adenosine_C2_methyltransferase"/>
    <property type="match status" value="1"/>
</dbReference>
<dbReference type="SUPFAM" id="SSF102114">
    <property type="entry name" value="Radical SAM enzymes"/>
    <property type="match status" value="1"/>
</dbReference>
<keyword evidence="12" id="KW-1015">Disulfide bond</keyword>
<keyword evidence="6 12" id="KW-0808">Transferase</keyword>
<dbReference type="Proteomes" id="UP000468766">
    <property type="component" value="Unassembled WGS sequence"/>
</dbReference>
<keyword evidence="3 12" id="KW-0963">Cytoplasm</keyword>
<dbReference type="GO" id="GO:0070040">
    <property type="term" value="F:rRNA (adenine(2503)-C2-)-methyltransferase activity"/>
    <property type="evidence" value="ECO:0007669"/>
    <property type="project" value="UniProtKB-UniRule"/>
</dbReference>
<dbReference type="Pfam" id="PF04055">
    <property type="entry name" value="Radical_SAM"/>
    <property type="match status" value="1"/>
</dbReference>
<dbReference type="HAMAP" id="MF_01849">
    <property type="entry name" value="RNA_methyltr_RlmN"/>
    <property type="match status" value="1"/>
</dbReference>
<dbReference type="GO" id="GO:0070475">
    <property type="term" value="P:rRNA base methylation"/>
    <property type="evidence" value="ECO:0007669"/>
    <property type="project" value="UniProtKB-UniRule"/>
</dbReference>
<dbReference type="FunFam" id="3.20.20.70:FF:000014">
    <property type="entry name" value="Probable dual-specificity RNA methyltransferase RlmN"/>
    <property type="match status" value="1"/>
</dbReference>
<keyword evidence="2 12" id="KW-0004">4Fe-4S</keyword>
<evidence type="ECO:0000256" key="12">
    <source>
        <dbReference type="HAMAP-Rule" id="MF_01849"/>
    </source>
</evidence>
<dbReference type="InterPro" id="IPR048641">
    <property type="entry name" value="RlmN_N"/>
</dbReference>
<name>A0A6I0F5B2_9FIRM</name>
<comment type="catalytic activity">
    <reaction evidence="12">
        <text>adenosine(2503) in 23S rRNA + 2 reduced [2Fe-2S]-[ferredoxin] + 2 S-adenosyl-L-methionine = 2-methyladenosine(2503) in 23S rRNA + 5'-deoxyadenosine + L-methionine + 2 oxidized [2Fe-2S]-[ferredoxin] + S-adenosyl-L-homocysteine</text>
        <dbReference type="Rhea" id="RHEA:42916"/>
        <dbReference type="Rhea" id="RHEA-COMP:10000"/>
        <dbReference type="Rhea" id="RHEA-COMP:10001"/>
        <dbReference type="Rhea" id="RHEA-COMP:10152"/>
        <dbReference type="Rhea" id="RHEA-COMP:10282"/>
        <dbReference type="ChEBI" id="CHEBI:17319"/>
        <dbReference type="ChEBI" id="CHEBI:33737"/>
        <dbReference type="ChEBI" id="CHEBI:33738"/>
        <dbReference type="ChEBI" id="CHEBI:57844"/>
        <dbReference type="ChEBI" id="CHEBI:57856"/>
        <dbReference type="ChEBI" id="CHEBI:59789"/>
        <dbReference type="ChEBI" id="CHEBI:74411"/>
        <dbReference type="ChEBI" id="CHEBI:74497"/>
        <dbReference type="EC" id="2.1.1.192"/>
    </reaction>
</comment>